<dbReference type="Pfam" id="PF08878">
    <property type="entry name" value="HamA"/>
    <property type="match status" value="1"/>
</dbReference>
<name>A0ABT2PVX7_9MOLU</name>
<evidence type="ECO:0000313" key="3">
    <source>
        <dbReference type="Proteomes" id="UP001209076"/>
    </source>
</evidence>
<reference evidence="3" key="1">
    <citation type="submission" date="2023-07" db="EMBL/GenBank/DDBJ databases">
        <title>Novel Mycoplasma species identified in domestic and wild animals.</title>
        <authorList>
            <person name="Volokhov D.V."/>
            <person name="Furtak V.A."/>
            <person name="Zagorodnyaya T.A."/>
        </authorList>
    </citation>
    <scope>NUCLEOTIDE SEQUENCE [LARGE SCALE GENOMIC DNA]</scope>
    <source>
        <strain evidence="3">92-19</strain>
    </source>
</reference>
<sequence>MKSIYFKESFDCFDIHEYNDNSCFIHISISDKIVFYQGIFDYFFSESTFFRHFNYRNDFPFTPERKNYVELYKNLKRYLDEDTVELLIEKIEKEDIEIFYSEDMISIREDKIHLIRNDKVGKIGEYLLSIILEKYFKFTCIIPKIILNTNPHMSTYGIDVLYYDEKNELLAFGEAKLVKNLSSGIKLINKSLKGYDEMLENEFILISNKQIASISNILSTKYESELGLALNFKQFISDANIKEILIPIFISNGIEFDAKNILHELDRSINKKDFFGLKTTYLVICLPIIDKKELLDFLTVKINDKVHAYESEITL</sequence>
<feature type="domain" description="Anti-bacteriophage protein A/HamA C-terminal" evidence="1">
    <location>
        <begin position="69"/>
        <end position="298"/>
    </location>
</feature>
<gene>
    <name evidence="2" type="ORF">N7603_05515</name>
</gene>
<dbReference type="InterPro" id="IPR014976">
    <property type="entry name" value="AbpA_HamA_C"/>
</dbReference>
<dbReference type="RefSeq" id="WP_262096379.1">
    <property type="nucleotide sequence ID" value="NZ_JAOEGN010000009.1"/>
</dbReference>
<protein>
    <submittedName>
        <fullName evidence="2">DUF1837 domain-containing protein</fullName>
    </submittedName>
</protein>
<organism evidence="2 3">
    <name type="scientific">Paracholeplasma vituli</name>
    <dbReference type="NCBI Taxonomy" id="69473"/>
    <lineage>
        <taxon>Bacteria</taxon>
        <taxon>Bacillati</taxon>
        <taxon>Mycoplasmatota</taxon>
        <taxon>Mollicutes</taxon>
        <taxon>Acholeplasmatales</taxon>
        <taxon>Acholeplasmataceae</taxon>
        <taxon>Paracholeplasma</taxon>
    </lineage>
</organism>
<proteinExistence type="predicted"/>
<comment type="caution">
    <text evidence="2">The sequence shown here is derived from an EMBL/GenBank/DDBJ whole genome shotgun (WGS) entry which is preliminary data.</text>
</comment>
<dbReference type="Proteomes" id="UP001209076">
    <property type="component" value="Unassembled WGS sequence"/>
</dbReference>
<accession>A0ABT2PVX7</accession>
<evidence type="ECO:0000313" key="2">
    <source>
        <dbReference type="EMBL" id="MCU0105111.1"/>
    </source>
</evidence>
<evidence type="ECO:0000259" key="1">
    <source>
        <dbReference type="Pfam" id="PF08878"/>
    </source>
</evidence>
<keyword evidence="3" id="KW-1185">Reference proteome</keyword>
<dbReference type="EMBL" id="JAOEGN010000009">
    <property type="protein sequence ID" value="MCU0105111.1"/>
    <property type="molecule type" value="Genomic_DNA"/>
</dbReference>